<evidence type="ECO:0000256" key="5">
    <source>
        <dbReference type="SAM" id="MobiDB-lite"/>
    </source>
</evidence>
<name>A0ABX8RSP7_NOCIO</name>
<dbReference type="Pfam" id="PF00440">
    <property type="entry name" value="TetR_N"/>
    <property type="match status" value="1"/>
</dbReference>
<evidence type="ECO:0000256" key="3">
    <source>
        <dbReference type="ARBA" id="ARBA00023163"/>
    </source>
</evidence>
<dbReference type="PANTHER" id="PTHR30055">
    <property type="entry name" value="HTH-TYPE TRANSCRIPTIONAL REGULATOR RUTR"/>
    <property type="match status" value="1"/>
</dbReference>
<keyword evidence="8" id="KW-1185">Reference proteome</keyword>
<dbReference type="PROSITE" id="PS50977">
    <property type="entry name" value="HTH_TETR_2"/>
    <property type="match status" value="1"/>
</dbReference>
<keyword evidence="3" id="KW-0804">Transcription</keyword>
<feature type="DNA-binding region" description="H-T-H motif" evidence="4">
    <location>
        <begin position="59"/>
        <end position="78"/>
    </location>
</feature>
<gene>
    <name evidence="7" type="ORF">KV110_05855</name>
</gene>
<organism evidence="7 8">
    <name type="scientific">Nocardia iowensis</name>
    <dbReference type="NCBI Taxonomy" id="204891"/>
    <lineage>
        <taxon>Bacteria</taxon>
        <taxon>Bacillati</taxon>
        <taxon>Actinomycetota</taxon>
        <taxon>Actinomycetes</taxon>
        <taxon>Mycobacteriales</taxon>
        <taxon>Nocardiaceae</taxon>
        <taxon>Nocardia</taxon>
    </lineage>
</organism>
<evidence type="ECO:0000256" key="4">
    <source>
        <dbReference type="PROSITE-ProRule" id="PRU00335"/>
    </source>
</evidence>
<dbReference type="Proteomes" id="UP000694257">
    <property type="component" value="Chromosome"/>
</dbReference>
<dbReference type="EMBL" id="CP078145">
    <property type="protein sequence ID" value="QXN92658.1"/>
    <property type="molecule type" value="Genomic_DNA"/>
</dbReference>
<sequence length="240" mass="25845">MLESPTPTGASAAAENPASASTPAGPPPGLRERKKQQTRLRIIEVGLNLCDTQGFDATTVEQIANAADVSPRTINRYFDSKEDIVLGPIRDFSIAVAEALRGLPITGNELASLREAFLRVIDKAALAPTEAPVSFQQFQQMQRILRSSQAVSARSLEHADRQNTAIAEVLAERLGTEPDALPVRLILGVWQLVGHLGMERSDALFDDDLTAAAAAGRQTFVSTFDEFMRVCCVGLTTENG</sequence>
<feature type="domain" description="HTH tetR-type" evidence="6">
    <location>
        <begin position="36"/>
        <end position="96"/>
    </location>
</feature>
<protein>
    <submittedName>
        <fullName evidence="7">TetR/AcrR family transcriptional regulator</fullName>
    </submittedName>
</protein>
<reference evidence="7 8" key="1">
    <citation type="submission" date="2021-07" db="EMBL/GenBank/DDBJ databases">
        <title>Whole Genome Sequence of Nocardia Iowensis.</title>
        <authorList>
            <person name="Lamm A."/>
            <person name="Collins-Fairclough A.M."/>
            <person name="Bunk B."/>
            <person name="Sproer C."/>
        </authorList>
    </citation>
    <scope>NUCLEOTIDE SEQUENCE [LARGE SCALE GENOMIC DNA]</scope>
    <source>
        <strain evidence="7 8">NRRL 5646</strain>
    </source>
</reference>
<dbReference type="PANTHER" id="PTHR30055:SF238">
    <property type="entry name" value="MYCOFACTOCIN BIOSYNTHESIS TRANSCRIPTIONAL REGULATOR MFTR-RELATED"/>
    <property type="match status" value="1"/>
</dbReference>
<dbReference type="InterPro" id="IPR050109">
    <property type="entry name" value="HTH-type_TetR-like_transc_reg"/>
</dbReference>
<evidence type="ECO:0000259" key="6">
    <source>
        <dbReference type="PROSITE" id="PS50977"/>
    </source>
</evidence>
<dbReference type="PROSITE" id="PS01081">
    <property type="entry name" value="HTH_TETR_1"/>
    <property type="match status" value="1"/>
</dbReference>
<feature type="compositionally biased region" description="Low complexity" evidence="5">
    <location>
        <begin position="7"/>
        <end position="23"/>
    </location>
</feature>
<keyword evidence="2 4" id="KW-0238">DNA-binding</keyword>
<dbReference type="RefSeq" id="WP_218474108.1">
    <property type="nucleotide sequence ID" value="NZ_BAABJN010000005.1"/>
</dbReference>
<dbReference type="InterPro" id="IPR001647">
    <property type="entry name" value="HTH_TetR"/>
</dbReference>
<proteinExistence type="predicted"/>
<keyword evidence="1" id="KW-0805">Transcription regulation</keyword>
<evidence type="ECO:0000313" key="7">
    <source>
        <dbReference type="EMBL" id="QXN92658.1"/>
    </source>
</evidence>
<evidence type="ECO:0000256" key="1">
    <source>
        <dbReference type="ARBA" id="ARBA00023015"/>
    </source>
</evidence>
<evidence type="ECO:0000256" key="2">
    <source>
        <dbReference type="ARBA" id="ARBA00023125"/>
    </source>
</evidence>
<feature type="region of interest" description="Disordered" evidence="5">
    <location>
        <begin position="1"/>
        <end position="36"/>
    </location>
</feature>
<evidence type="ECO:0000313" key="8">
    <source>
        <dbReference type="Proteomes" id="UP000694257"/>
    </source>
</evidence>
<dbReference type="InterPro" id="IPR023772">
    <property type="entry name" value="DNA-bd_HTH_TetR-type_CS"/>
</dbReference>
<accession>A0ABX8RSP7</accession>